<accession>A0A5E4PGP4</accession>
<evidence type="ECO:0000313" key="2">
    <source>
        <dbReference type="EMBL" id="VVC76210.1"/>
    </source>
</evidence>
<dbReference type="Pfam" id="PF07992">
    <property type="entry name" value="Pyr_redox_2"/>
    <property type="match status" value="1"/>
</dbReference>
<dbReference type="InterPro" id="IPR036188">
    <property type="entry name" value="FAD/NAD-bd_sf"/>
</dbReference>
<reference evidence="2 3" key="1">
    <citation type="submission" date="2019-08" db="EMBL/GenBank/DDBJ databases">
        <authorList>
            <person name="Guy L."/>
        </authorList>
    </citation>
    <scope>NUCLEOTIDE SEQUENCE [LARGE SCALE GENOMIC DNA]</scope>
    <source>
        <strain evidence="2 3">SGT-108</strain>
    </source>
</reference>
<dbReference type="PANTHER" id="PTHR43513">
    <property type="entry name" value="DIHYDROOROTATE DEHYDROGENASE B (NAD(+)), ELECTRON TRANSFER SUBUNIT"/>
    <property type="match status" value="1"/>
</dbReference>
<proteinExistence type="predicted"/>
<organism evidence="2 3">
    <name type="scientific">Aquicella siphonis</name>
    <dbReference type="NCBI Taxonomy" id="254247"/>
    <lineage>
        <taxon>Bacteria</taxon>
        <taxon>Pseudomonadati</taxon>
        <taxon>Pseudomonadota</taxon>
        <taxon>Gammaproteobacteria</taxon>
        <taxon>Legionellales</taxon>
        <taxon>Coxiellaceae</taxon>
        <taxon>Aquicella</taxon>
    </lineage>
</organism>
<name>A0A5E4PGP4_9COXI</name>
<dbReference type="SUPFAM" id="SSF63380">
    <property type="entry name" value="Riboflavin synthase domain-like"/>
    <property type="match status" value="1"/>
</dbReference>
<dbReference type="PANTHER" id="PTHR43513:SF3">
    <property type="entry name" value="DIHYDROOROTATE DEHYDROGENASE B (NAD(+)), ELECTRON TRANSFER SUBUNIT-RELATED"/>
    <property type="match status" value="1"/>
</dbReference>
<gene>
    <name evidence="2" type="primary">pyrK</name>
    <name evidence="2" type="ORF">AQUSIP_15160</name>
</gene>
<protein>
    <submittedName>
        <fullName evidence="2">Dihydroorotate dehydrogenase B (NAD(+)), electron transfer subunit</fullName>
    </submittedName>
</protein>
<dbReference type="Gene3D" id="1.10.1060.10">
    <property type="entry name" value="Alpha-helical ferredoxin"/>
    <property type="match status" value="1"/>
</dbReference>
<dbReference type="AlphaFoldDB" id="A0A5E4PGP4"/>
<dbReference type="Gene3D" id="3.50.50.60">
    <property type="entry name" value="FAD/NAD(P)-binding domain"/>
    <property type="match status" value="3"/>
</dbReference>
<dbReference type="OrthoDB" id="9803192at2"/>
<dbReference type="KEGG" id="asip:AQUSIP_15160"/>
<dbReference type="InterPro" id="IPR017938">
    <property type="entry name" value="Riboflavin_synthase-like_b-brl"/>
</dbReference>
<dbReference type="EMBL" id="LR699119">
    <property type="protein sequence ID" value="VVC76210.1"/>
    <property type="molecule type" value="Genomic_DNA"/>
</dbReference>
<keyword evidence="3" id="KW-1185">Reference proteome</keyword>
<dbReference type="SUPFAM" id="SSF51971">
    <property type="entry name" value="Nucleotide-binding domain"/>
    <property type="match status" value="1"/>
</dbReference>
<evidence type="ECO:0000313" key="3">
    <source>
        <dbReference type="Proteomes" id="UP000324194"/>
    </source>
</evidence>
<dbReference type="Gene3D" id="2.40.30.10">
    <property type="entry name" value="Translation factors"/>
    <property type="match status" value="1"/>
</dbReference>
<dbReference type="GO" id="GO:0051536">
    <property type="term" value="F:iron-sulfur cluster binding"/>
    <property type="evidence" value="ECO:0007669"/>
    <property type="project" value="InterPro"/>
</dbReference>
<dbReference type="CDD" id="cd06192">
    <property type="entry name" value="DHOD_e_trans_like"/>
    <property type="match status" value="1"/>
</dbReference>
<feature type="domain" description="FAD/NAD(P)-binding" evidence="1">
    <location>
        <begin position="388"/>
        <end position="607"/>
    </location>
</feature>
<dbReference type="InterPro" id="IPR023753">
    <property type="entry name" value="FAD/NAD-binding_dom"/>
</dbReference>
<sequence>MTSHPELRLKGFTFSELLRSEGLNRLDDEFLSFLGTRNPALQEQMLAYRRGTGTFTTLEISELLIHCARILEDFLADLFQIQEAAAISRVRTTSFNPVSTFKKYFVLRRAKKDAGKADSFPSFSELQAWLTAQLKTAPLQTDDREMAVSLLGTQYLNAPDTHAEDIEKLVQWCVRALTTPEGQTETAGWPSFNIPERIDFMNLVHTRPAAQDKWGRVAAPDSELRLRDGFKLTDQRMSAREVQDEVNYCIYCHDHDGDFCSKGFPVKKGDPAQGFKKNALNVTLTGCPLEEKISEMHFLKKEGYTLAALAMVMVDNPMCPATGHRICNECMKACIYQKQDPVNIPQIETRVLTDVLDLPWGVEIYDLLTRWNPLRQHQWVMKPYNGLKIMIAGMGPAGFTLAHHLLLEGFAVVGFDGLKIEPLPERLIHHPVYRFADLMESLDQRLMAGFGGVAEYGITVRWDKNFLKLIYLSLMRRPHFQVFGGVRFGGTLTIEDAWDLGFDHFVVAVGAGLPKALPIPGSLAPGMRQANDFLMALQLGNAAKSSSLTSLQIRLPAVVIGGGLTGVDTATELQAYYISQVEKIQMRYEILAAEYGEEFIHQQMDAASREILAEYIRHGEAVRKERERARTRGEQPDFIKLAREWGGVTIAYRRSMQESPAYINNHEELQKALEEGIYYLEGMEPAAVDLNEYGHAETLICHKRIRNQNHEWVTTTEEIRLPARSILVATGTQPNTAYEFEHRGTFNRLNLQYQHYEDIDDELNVAHGVEHCKDAQFGPFTSYHKHDRRVSLIGDTHPVFHGSVVKAIASGLRTYPKIVASLQHKLLHPGSEEEYQEFAARMNYLFSAHVKNIVRKTRHHIELTVQAPLAAKHFKPGQFYRLQNLETLAPRIDHTLLQMEPLALVAAECSRSDGCLTFIVAETSATAKLCAALKPGEPVSLMGPTGVRTKIPSEHETVLIIGNASSYAFVRSYGAEMRAAGNHVIYVSLFNHPDEVFCQPELENAADRILWLSTNSHALPAPRPSDLCMINSPLIPALKEQAHTLLLGDVDRIFLIGNTDLLRTFQAARKPELKSYLHKDPKVFASVYGNMQCMLKGVCAQCLQWQIDPETGQRTKAVFACSWQDQPLEIIDIDHIDARSLQNRLLDQLSNLWVEHIFKKYDIARI</sequence>
<dbReference type="InterPro" id="IPR009051">
    <property type="entry name" value="Helical_ferredxn"/>
</dbReference>
<dbReference type="Proteomes" id="UP000324194">
    <property type="component" value="Chromosome 1"/>
</dbReference>
<dbReference type="InterPro" id="IPR050353">
    <property type="entry name" value="PyrK_electron_transfer"/>
</dbReference>
<dbReference type="GO" id="GO:0016491">
    <property type="term" value="F:oxidoreductase activity"/>
    <property type="evidence" value="ECO:0007669"/>
    <property type="project" value="InterPro"/>
</dbReference>
<evidence type="ECO:0000259" key="1">
    <source>
        <dbReference type="Pfam" id="PF07992"/>
    </source>
</evidence>
<dbReference type="PRINTS" id="PR00368">
    <property type="entry name" value="FADPNR"/>
</dbReference>
<dbReference type="RefSeq" id="WP_148339443.1">
    <property type="nucleotide sequence ID" value="NZ_LR699119.1"/>
</dbReference>